<reference evidence="1 2" key="1">
    <citation type="submission" date="2018-11" db="EMBL/GenBank/DDBJ databases">
        <title>Genome sequencing and analysis.</title>
        <authorList>
            <person name="Huang Y.-T."/>
        </authorList>
    </citation>
    <scope>NUCLEOTIDE SEQUENCE [LARGE SCALE GENOMIC DNA]</scope>
    <source>
        <strain evidence="1 2">SHIN</strain>
    </source>
</reference>
<evidence type="ECO:0000313" key="1">
    <source>
        <dbReference type="EMBL" id="NNV19371.1"/>
    </source>
</evidence>
<comment type="caution">
    <text evidence="1">The sequence shown here is derived from an EMBL/GenBank/DDBJ whole genome shotgun (WGS) entry which is preliminary data.</text>
</comment>
<dbReference type="AlphaFoldDB" id="A0A7Y3T1K3"/>
<accession>A0A7Y3T1K3</accession>
<proteinExistence type="predicted"/>
<sequence length="153" mass="17455">MYRLKIDHPFHQVSTKAPDLSSQATMHDRIFTSKYIHLSSQSKRFPWHKRNAGMHQFHPIIAISAIAALTPLSQVSASQNEAYIKKAAFELTVAYQCEKVLNDKEVYKTAKRNAVKLMGESEAAKLITSVETHPRDGHTKDKGFCRMMIKEIR</sequence>
<evidence type="ECO:0000313" key="2">
    <source>
        <dbReference type="Proteomes" id="UP000526233"/>
    </source>
</evidence>
<protein>
    <submittedName>
        <fullName evidence="1">Uncharacterized protein</fullName>
    </submittedName>
</protein>
<dbReference type="RefSeq" id="WP_143853519.1">
    <property type="nucleotide sequence ID" value="NZ_CAXURC020000002.1"/>
</dbReference>
<dbReference type="EMBL" id="PKQI01000001">
    <property type="protein sequence ID" value="NNV19371.1"/>
    <property type="molecule type" value="Genomic_DNA"/>
</dbReference>
<dbReference type="Proteomes" id="UP000526233">
    <property type="component" value="Unassembled WGS sequence"/>
</dbReference>
<organism evidence="1 2">
    <name type="scientific">Brucella pseudogrignonensis</name>
    <dbReference type="NCBI Taxonomy" id="419475"/>
    <lineage>
        <taxon>Bacteria</taxon>
        <taxon>Pseudomonadati</taxon>
        <taxon>Pseudomonadota</taxon>
        <taxon>Alphaproteobacteria</taxon>
        <taxon>Hyphomicrobiales</taxon>
        <taxon>Brucellaceae</taxon>
        <taxon>Brucella/Ochrobactrum group</taxon>
        <taxon>Brucella</taxon>
    </lineage>
</organism>
<name>A0A7Y3T1K3_9HYPH</name>
<gene>
    <name evidence="1" type="ORF">EHE22_02850</name>
</gene>